<dbReference type="AlphaFoldDB" id="A0A9P6AVM9"/>
<sequence>MLPLIRRFLGVLEIGEDDLTPCADRIGTPVSLEPVTDPTVNAVAGPASGSAQEARFPSFPSLPGVYSLIFLYTEPLSTLTGAFAAWFFPGATWFHHQLVPSFDPVPVALNNVRDKMAIWQLANCYFLLSLCSWFVLRSARDYLRHDLPSQEHIVRSLLVPLAIVDVTHVIVTLMAMPQDVIRKPLEWNGTTHGNITFTMFLFLTRIAWFAGVGRTVHHTGGPKVKET</sequence>
<keyword evidence="1" id="KW-1133">Transmembrane helix</keyword>
<feature type="transmembrane region" description="Helical" evidence="1">
    <location>
        <begin position="195"/>
        <end position="213"/>
    </location>
</feature>
<dbReference type="Pfam" id="PF24803">
    <property type="entry name" value="DUF7704"/>
    <property type="match status" value="1"/>
</dbReference>
<dbReference type="Proteomes" id="UP000886523">
    <property type="component" value="Unassembled WGS sequence"/>
</dbReference>
<protein>
    <recommendedName>
        <fullName evidence="2">DUF7704 domain-containing protein</fullName>
    </recommendedName>
</protein>
<name>A0A9P6AVM9_9AGAM</name>
<dbReference type="EMBL" id="MU128982">
    <property type="protein sequence ID" value="KAF9512757.1"/>
    <property type="molecule type" value="Genomic_DNA"/>
</dbReference>
<keyword evidence="1" id="KW-0812">Transmembrane</keyword>
<evidence type="ECO:0000256" key="1">
    <source>
        <dbReference type="SAM" id="Phobius"/>
    </source>
</evidence>
<dbReference type="InterPro" id="IPR056121">
    <property type="entry name" value="DUF7704"/>
</dbReference>
<feature type="transmembrane region" description="Helical" evidence="1">
    <location>
        <begin position="65"/>
        <end position="88"/>
    </location>
</feature>
<evidence type="ECO:0000313" key="3">
    <source>
        <dbReference type="EMBL" id="KAF9512757.1"/>
    </source>
</evidence>
<organism evidence="3 4">
    <name type="scientific">Hydnum rufescens UP504</name>
    <dbReference type="NCBI Taxonomy" id="1448309"/>
    <lineage>
        <taxon>Eukaryota</taxon>
        <taxon>Fungi</taxon>
        <taxon>Dikarya</taxon>
        <taxon>Basidiomycota</taxon>
        <taxon>Agaricomycotina</taxon>
        <taxon>Agaricomycetes</taxon>
        <taxon>Cantharellales</taxon>
        <taxon>Hydnaceae</taxon>
        <taxon>Hydnum</taxon>
    </lineage>
</organism>
<evidence type="ECO:0000259" key="2">
    <source>
        <dbReference type="Pfam" id="PF24803"/>
    </source>
</evidence>
<feature type="transmembrane region" description="Helical" evidence="1">
    <location>
        <begin position="157"/>
        <end position="175"/>
    </location>
</feature>
<feature type="domain" description="DUF7704" evidence="2">
    <location>
        <begin position="61"/>
        <end position="213"/>
    </location>
</feature>
<proteinExistence type="predicted"/>
<gene>
    <name evidence="3" type="ORF">BS47DRAFT_1344997</name>
</gene>
<dbReference type="PANTHER" id="PTHR37019">
    <property type="entry name" value="CHROMOSOME 1, WHOLE GENOME SHOTGUN SEQUENCE"/>
    <property type="match status" value="1"/>
</dbReference>
<dbReference type="OrthoDB" id="2937326at2759"/>
<feature type="transmembrane region" description="Helical" evidence="1">
    <location>
        <begin position="117"/>
        <end position="136"/>
    </location>
</feature>
<accession>A0A9P6AVM9</accession>
<reference evidence="3" key="1">
    <citation type="journal article" date="2020" name="Nat. Commun.">
        <title>Large-scale genome sequencing of mycorrhizal fungi provides insights into the early evolution of symbiotic traits.</title>
        <authorList>
            <person name="Miyauchi S."/>
            <person name="Kiss E."/>
            <person name="Kuo A."/>
            <person name="Drula E."/>
            <person name="Kohler A."/>
            <person name="Sanchez-Garcia M."/>
            <person name="Morin E."/>
            <person name="Andreopoulos B."/>
            <person name="Barry K.W."/>
            <person name="Bonito G."/>
            <person name="Buee M."/>
            <person name="Carver A."/>
            <person name="Chen C."/>
            <person name="Cichocki N."/>
            <person name="Clum A."/>
            <person name="Culley D."/>
            <person name="Crous P.W."/>
            <person name="Fauchery L."/>
            <person name="Girlanda M."/>
            <person name="Hayes R.D."/>
            <person name="Keri Z."/>
            <person name="LaButti K."/>
            <person name="Lipzen A."/>
            <person name="Lombard V."/>
            <person name="Magnuson J."/>
            <person name="Maillard F."/>
            <person name="Murat C."/>
            <person name="Nolan M."/>
            <person name="Ohm R.A."/>
            <person name="Pangilinan J."/>
            <person name="Pereira M.F."/>
            <person name="Perotto S."/>
            <person name="Peter M."/>
            <person name="Pfister S."/>
            <person name="Riley R."/>
            <person name="Sitrit Y."/>
            <person name="Stielow J.B."/>
            <person name="Szollosi G."/>
            <person name="Zifcakova L."/>
            <person name="Stursova M."/>
            <person name="Spatafora J.W."/>
            <person name="Tedersoo L."/>
            <person name="Vaario L.M."/>
            <person name="Yamada A."/>
            <person name="Yan M."/>
            <person name="Wang P."/>
            <person name="Xu J."/>
            <person name="Bruns T."/>
            <person name="Baldrian P."/>
            <person name="Vilgalys R."/>
            <person name="Dunand C."/>
            <person name="Henrissat B."/>
            <person name="Grigoriev I.V."/>
            <person name="Hibbett D."/>
            <person name="Nagy L.G."/>
            <person name="Martin F.M."/>
        </authorList>
    </citation>
    <scope>NUCLEOTIDE SEQUENCE</scope>
    <source>
        <strain evidence="3">UP504</strain>
    </source>
</reference>
<comment type="caution">
    <text evidence="3">The sequence shown here is derived from an EMBL/GenBank/DDBJ whole genome shotgun (WGS) entry which is preliminary data.</text>
</comment>
<evidence type="ECO:0000313" key="4">
    <source>
        <dbReference type="Proteomes" id="UP000886523"/>
    </source>
</evidence>
<keyword evidence="4" id="KW-1185">Reference proteome</keyword>
<keyword evidence="1" id="KW-0472">Membrane</keyword>
<dbReference type="PANTHER" id="PTHR37019:SF2">
    <property type="entry name" value="EXPERA DOMAIN-CONTAINING PROTEIN"/>
    <property type="match status" value="1"/>
</dbReference>